<gene>
    <name evidence="2" type="ORF">OLEA9_A023768</name>
</gene>
<dbReference type="EMBL" id="CACTIH010004886">
    <property type="protein sequence ID" value="CAA2991175.1"/>
    <property type="molecule type" value="Genomic_DNA"/>
</dbReference>
<proteinExistence type="predicted"/>
<protein>
    <submittedName>
        <fullName evidence="2">Uncharacterized protein</fullName>
    </submittedName>
</protein>
<dbReference type="Proteomes" id="UP000594638">
    <property type="component" value="Unassembled WGS sequence"/>
</dbReference>
<sequence>VSRQFALVAEGPVVSPEDRAHGGEVGGAELGAGTVLGVGGRCTTTPVGGGKWCPSFWVVRTRSGAKRCEAARSETAECSPVRVLYTLEGADSTVCSYSILLVPSPFDATCSGELSSGGLYGAVRESRRAVIEAKARKGPPSRQARATRTRHGQGGLCHRS</sequence>
<dbReference type="AlphaFoldDB" id="A0A8S0SFB4"/>
<keyword evidence="3" id="KW-1185">Reference proteome</keyword>
<name>A0A8S0SFB4_OLEEU</name>
<accession>A0A8S0SFB4</accession>
<reference evidence="2 3" key="1">
    <citation type="submission" date="2019-12" db="EMBL/GenBank/DDBJ databases">
        <authorList>
            <person name="Alioto T."/>
            <person name="Alioto T."/>
            <person name="Gomez Garrido J."/>
        </authorList>
    </citation>
    <scope>NUCLEOTIDE SEQUENCE [LARGE SCALE GENOMIC DNA]</scope>
</reference>
<dbReference type="Gramene" id="OE9A023768T1">
    <property type="protein sequence ID" value="OE9A023768C1"/>
    <property type="gene ID" value="OE9A023768"/>
</dbReference>
<organism evidence="2 3">
    <name type="scientific">Olea europaea subsp. europaea</name>
    <dbReference type="NCBI Taxonomy" id="158383"/>
    <lineage>
        <taxon>Eukaryota</taxon>
        <taxon>Viridiplantae</taxon>
        <taxon>Streptophyta</taxon>
        <taxon>Embryophyta</taxon>
        <taxon>Tracheophyta</taxon>
        <taxon>Spermatophyta</taxon>
        <taxon>Magnoliopsida</taxon>
        <taxon>eudicotyledons</taxon>
        <taxon>Gunneridae</taxon>
        <taxon>Pentapetalae</taxon>
        <taxon>asterids</taxon>
        <taxon>lamiids</taxon>
        <taxon>Lamiales</taxon>
        <taxon>Oleaceae</taxon>
        <taxon>Oleeae</taxon>
        <taxon>Olea</taxon>
    </lineage>
</organism>
<evidence type="ECO:0000313" key="3">
    <source>
        <dbReference type="Proteomes" id="UP000594638"/>
    </source>
</evidence>
<feature type="non-terminal residue" evidence="2">
    <location>
        <position position="1"/>
    </location>
</feature>
<evidence type="ECO:0000313" key="2">
    <source>
        <dbReference type="EMBL" id="CAA2991175.1"/>
    </source>
</evidence>
<comment type="caution">
    <text evidence="2">The sequence shown here is derived from an EMBL/GenBank/DDBJ whole genome shotgun (WGS) entry which is preliminary data.</text>
</comment>
<evidence type="ECO:0000256" key="1">
    <source>
        <dbReference type="SAM" id="MobiDB-lite"/>
    </source>
</evidence>
<feature type="region of interest" description="Disordered" evidence="1">
    <location>
        <begin position="132"/>
        <end position="160"/>
    </location>
</feature>